<dbReference type="NCBIfam" id="TIGR02601">
    <property type="entry name" value="autotrns_rpt"/>
    <property type="match status" value="1"/>
</dbReference>
<reference evidence="2 3" key="1">
    <citation type="submission" date="2018-02" db="EMBL/GenBank/DDBJ databases">
        <title>Acetobacter orientalis genome.</title>
        <authorList>
            <person name="Nakashima N."/>
            <person name="Tamura T."/>
        </authorList>
    </citation>
    <scope>NUCLEOTIDE SEQUENCE [LARGE SCALE GENOMIC DNA]</scope>
    <source>
        <strain evidence="2 3">FAN1</strain>
    </source>
</reference>
<dbReference type="InterPro" id="IPR013425">
    <property type="entry name" value="Autotrns_rpt"/>
</dbReference>
<evidence type="ECO:0000256" key="1">
    <source>
        <dbReference type="ARBA" id="ARBA00022729"/>
    </source>
</evidence>
<accession>A0A2Z5ZKM3</accession>
<keyword evidence="1" id="KW-0732">Signal</keyword>
<dbReference type="InterPro" id="IPR011050">
    <property type="entry name" value="Pectin_lyase_fold/virulence"/>
</dbReference>
<dbReference type="Proteomes" id="UP000270034">
    <property type="component" value="Chromosome"/>
</dbReference>
<protein>
    <submittedName>
        <fullName evidence="2">Outer membrane autotransporter barrel domain protein</fullName>
    </submittedName>
</protein>
<dbReference type="KEGG" id="aot:AcetOri_orf04128"/>
<proteinExistence type="predicted"/>
<sequence length="214" mass="19875">MALSGDGSIATSSGVHDNGVFDVSGSSSATPSITALEGAGSVVLGANTLTLTNANSSFGNIFSGVASGTGGLTVAGGTETLSGANTYTGVTTVAQGASLNLPGSIAGDLTTAGTTSISGGSVGGSTSNSGTLTASDATLHDLSSTAGTAMLTNTTAGALTNADGATLRLSGGSATSATNAGTMSLSGGNSVSGDVTNTAGQVTLDGATVGGPRW</sequence>
<evidence type="ECO:0000313" key="3">
    <source>
        <dbReference type="Proteomes" id="UP000270034"/>
    </source>
</evidence>
<dbReference type="AlphaFoldDB" id="A0A2Z5ZKM3"/>
<gene>
    <name evidence="2" type="ORF">AcetOrient_orf04128</name>
</gene>
<evidence type="ECO:0000313" key="2">
    <source>
        <dbReference type="EMBL" id="BBC81056.1"/>
    </source>
</evidence>
<organism evidence="2 3">
    <name type="scientific">Acetobacter orientalis</name>
    <dbReference type="NCBI Taxonomy" id="146474"/>
    <lineage>
        <taxon>Bacteria</taxon>
        <taxon>Pseudomonadati</taxon>
        <taxon>Pseudomonadota</taxon>
        <taxon>Alphaproteobacteria</taxon>
        <taxon>Acetobacterales</taxon>
        <taxon>Acetobacteraceae</taxon>
        <taxon>Acetobacter</taxon>
    </lineage>
</organism>
<name>A0A2Z5ZKM3_9PROT</name>
<dbReference type="EMBL" id="AP018515">
    <property type="protein sequence ID" value="BBC81056.1"/>
    <property type="molecule type" value="Genomic_DNA"/>
</dbReference>
<dbReference type="SUPFAM" id="SSF51126">
    <property type="entry name" value="Pectin lyase-like"/>
    <property type="match status" value="1"/>
</dbReference>